<accession>A0A4Y6PRZ7</accession>
<evidence type="ECO:0000256" key="2">
    <source>
        <dbReference type="ARBA" id="ARBA00022517"/>
    </source>
</evidence>
<evidence type="ECO:0000256" key="3">
    <source>
        <dbReference type="ARBA" id="ARBA00022723"/>
    </source>
</evidence>
<dbReference type="PROSITE" id="PS51721">
    <property type="entry name" value="G_CP"/>
    <property type="match status" value="1"/>
</dbReference>
<dbReference type="EC" id="3.6.1.-" evidence="10"/>
<evidence type="ECO:0000256" key="10">
    <source>
        <dbReference type="HAMAP-Rule" id="MF_01820"/>
    </source>
</evidence>
<evidence type="ECO:0000256" key="6">
    <source>
        <dbReference type="ARBA" id="ARBA00022801"/>
    </source>
</evidence>
<comment type="subunit">
    <text evidence="10">Monomer. Associates with 30S ribosomal subunit, binds 16S rRNA.</text>
</comment>
<sequence length="358" mass="39943">MKLQDLGWDEFFASQQFPEFEAIETVPARVSRHDGQEYDVVIDGGQTRRARLGGGLRYRAAAPEELPAVGDWVVLRLESEGELDTILGVYDRRTCFVRQAAGQRTGVQVISANVDTVFVVTSMNEDFEPRRLERYLVAVRNAGAQPVIVLNKADLADDPDPFVRQADEVANDAPVVKMSALDGTVGPLEAWLEPGKTLVFVGSSGVGKSTIINRLMGDEVQETGGIREDDAKGRHTTTTRQLLVLPEAHGVLIDTPGMREFQLWAGDALAEDAFEDIAELAMSCRFRDCKHDAEPGCAVRAALEEGELTAERFQSWQKLQRELEAHQERQDVVARRSEGRRRGRMHRRIKKNHPKIND</sequence>
<name>A0A4Y6PRZ7_PERCE</name>
<keyword evidence="8 10" id="KW-0694">RNA-binding</keyword>
<keyword evidence="4 10" id="KW-0699">rRNA-binding</keyword>
<feature type="domain" description="CP-type G" evidence="13">
    <location>
        <begin position="103"/>
        <end position="261"/>
    </location>
</feature>
<dbReference type="NCBIfam" id="TIGR00157">
    <property type="entry name" value="ribosome small subunit-dependent GTPase A"/>
    <property type="match status" value="1"/>
</dbReference>
<evidence type="ECO:0000256" key="7">
    <source>
        <dbReference type="ARBA" id="ARBA00022833"/>
    </source>
</evidence>
<dbReference type="GO" id="GO:0042274">
    <property type="term" value="P:ribosomal small subunit biogenesis"/>
    <property type="evidence" value="ECO:0007669"/>
    <property type="project" value="UniProtKB-UniRule"/>
</dbReference>
<comment type="function">
    <text evidence="10">One of several proteins that assist in the late maturation steps of the functional core of the 30S ribosomal subunit. Helps release RbfA from mature subunits. May play a role in the assembly of ribosomal proteins into the subunit. Circularly permuted GTPase that catalyzes slow GTP hydrolysis, GTPase activity is stimulated by the 30S ribosomal subunit.</text>
</comment>
<evidence type="ECO:0000313" key="15">
    <source>
        <dbReference type="Proteomes" id="UP000315995"/>
    </source>
</evidence>
<dbReference type="InterPro" id="IPR010914">
    <property type="entry name" value="RsgA_GTPase_dom"/>
</dbReference>
<keyword evidence="6 10" id="KW-0378">Hydrolase</keyword>
<comment type="similarity">
    <text evidence="10">Belongs to the TRAFAC class YlqF/YawG GTPase family. RsgA subfamily.</text>
</comment>
<keyword evidence="5 10" id="KW-0547">Nucleotide-binding</keyword>
<keyword evidence="15" id="KW-1185">Reference proteome</keyword>
<dbReference type="InterPro" id="IPR027417">
    <property type="entry name" value="P-loop_NTPase"/>
</dbReference>
<dbReference type="GO" id="GO:0005525">
    <property type="term" value="F:GTP binding"/>
    <property type="evidence" value="ECO:0007669"/>
    <property type="project" value="UniProtKB-UniRule"/>
</dbReference>
<dbReference type="Gene3D" id="1.10.40.50">
    <property type="entry name" value="Probable gtpase engc, domain 3"/>
    <property type="match status" value="1"/>
</dbReference>
<keyword evidence="1 10" id="KW-0963">Cytoplasm</keyword>
<feature type="binding site" evidence="10">
    <location>
        <begin position="202"/>
        <end position="210"/>
    </location>
    <ligand>
        <name>GTP</name>
        <dbReference type="ChEBI" id="CHEBI:37565"/>
    </ligand>
</feature>
<dbReference type="PANTHER" id="PTHR32120:SF10">
    <property type="entry name" value="SMALL RIBOSOMAL SUBUNIT BIOGENESIS GTPASE RSGA"/>
    <property type="match status" value="1"/>
</dbReference>
<evidence type="ECO:0000256" key="9">
    <source>
        <dbReference type="ARBA" id="ARBA00023134"/>
    </source>
</evidence>
<dbReference type="Pfam" id="PF03193">
    <property type="entry name" value="RsgA_GTPase"/>
    <property type="match status" value="1"/>
</dbReference>
<reference evidence="14 15" key="1">
    <citation type="submission" date="2019-06" db="EMBL/GenBank/DDBJ databases">
        <title>Persicimonas caeni gen. nov., sp. nov., a predatory bacterium isolated from solar saltern.</title>
        <authorList>
            <person name="Wang S."/>
        </authorList>
    </citation>
    <scope>NUCLEOTIDE SEQUENCE [LARGE SCALE GENOMIC DNA]</scope>
    <source>
        <strain evidence="14 15">YN101</strain>
    </source>
</reference>
<dbReference type="GO" id="GO:0046872">
    <property type="term" value="F:metal ion binding"/>
    <property type="evidence" value="ECO:0007669"/>
    <property type="project" value="UniProtKB-KW"/>
</dbReference>
<evidence type="ECO:0000256" key="4">
    <source>
        <dbReference type="ARBA" id="ARBA00022730"/>
    </source>
</evidence>
<dbReference type="SUPFAM" id="SSF52540">
    <property type="entry name" value="P-loop containing nucleoside triphosphate hydrolases"/>
    <property type="match status" value="1"/>
</dbReference>
<comment type="subcellular location">
    <subcellularLocation>
        <location evidence="10">Cytoplasm</location>
    </subcellularLocation>
</comment>
<proteinExistence type="inferred from homology"/>
<organism evidence="14 15">
    <name type="scientific">Persicimonas caeni</name>
    <dbReference type="NCBI Taxonomy" id="2292766"/>
    <lineage>
        <taxon>Bacteria</taxon>
        <taxon>Deltaproteobacteria</taxon>
        <taxon>Bradymonadales</taxon>
        <taxon>Bradymonadaceae</taxon>
        <taxon>Persicimonas</taxon>
    </lineage>
</organism>
<dbReference type="GO" id="GO:0019843">
    <property type="term" value="F:rRNA binding"/>
    <property type="evidence" value="ECO:0007669"/>
    <property type="project" value="UniProtKB-KW"/>
</dbReference>
<gene>
    <name evidence="10 14" type="primary">rsgA</name>
    <name evidence="14" type="ORF">FIV42_10195</name>
</gene>
<feature type="region of interest" description="Disordered" evidence="11">
    <location>
        <begin position="330"/>
        <end position="358"/>
    </location>
</feature>
<comment type="cofactor">
    <cofactor evidence="10">
        <name>Zn(2+)</name>
        <dbReference type="ChEBI" id="CHEBI:29105"/>
    </cofactor>
    <text evidence="10">Binds 1 zinc ion per subunit.</text>
</comment>
<feature type="compositionally biased region" description="Basic residues" evidence="11">
    <location>
        <begin position="338"/>
        <end position="358"/>
    </location>
</feature>
<dbReference type="PROSITE" id="PS50936">
    <property type="entry name" value="ENGC_GTPASE"/>
    <property type="match status" value="1"/>
</dbReference>
<feature type="domain" description="EngC GTPase" evidence="12">
    <location>
        <begin position="112"/>
        <end position="259"/>
    </location>
</feature>
<accession>A0A5B8Y359</accession>
<dbReference type="InterPro" id="IPR004881">
    <property type="entry name" value="Ribosome_biogen_GTPase_RsgA"/>
</dbReference>
<keyword evidence="3 10" id="KW-0479">Metal-binding</keyword>
<evidence type="ECO:0000256" key="11">
    <source>
        <dbReference type="SAM" id="MobiDB-lite"/>
    </source>
</evidence>
<dbReference type="OrthoDB" id="9809485at2"/>
<dbReference type="RefSeq" id="WP_141197576.1">
    <property type="nucleotide sequence ID" value="NZ_CP041186.1"/>
</dbReference>
<feature type="binding site" evidence="10">
    <location>
        <position position="289"/>
    </location>
    <ligand>
        <name>Zn(2+)</name>
        <dbReference type="ChEBI" id="CHEBI:29105"/>
    </ligand>
</feature>
<evidence type="ECO:0000259" key="12">
    <source>
        <dbReference type="PROSITE" id="PS50936"/>
    </source>
</evidence>
<protein>
    <recommendedName>
        <fullName evidence="10">Small ribosomal subunit biogenesis GTPase RsgA</fullName>
        <ecNumber evidence="10">3.6.1.-</ecNumber>
    </recommendedName>
</protein>
<feature type="binding site" evidence="10">
    <location>
        <position position="297"/>
    </location>
    <ligand>
        <name>Zn(2+)</name>
        <dbReference type="ChEBI" id="CHEBI:29105"/>
    </ligand>
</feature>
<dbReference type="HAMAP" id="MF_01820">
    <property type="entry name" value="GTPase_RsgA"/>
    <property type="match status" value="1"/>
</dbReference>
<dbReference type="Proteomes" id="UP000315995">
    <property type="component" value="Chromosome"/>
</dbReference>
<dbReference type="AlphaFoldDB" id="A0A4Y6PRZ7"/>
<dbReference type="EMBL" id="CP041186">
    <property type="protein sequence ID" value="QDG51091.1"/>
    <property type="molecule type" value="Genomic_DNA"/>
</dbReference>
<evidence type="ECO:0000256" key="5">
    <source>
        <dbReference type="ARBA" id="ARBA00022741"/>
    </source>
</evidence>
<dbReference type="PANTHER" id="PTHR32120">
    <property type="entry name" value="SMALL RIBOSOMAL SUBUNIT BIOGENESIS GTPASE RSGA"/>
    <property type="match status" value="1"/>
</dbReference>
<feature type="binding site" evidence="10">
    <location>
        <position position="291"/>
    </location>
    <ligand>
        <name>Zn(2+)</name>
        <dbReference type="ChEBI" id="CHEBI:29105"/>
    </ligand>
</feature>
<dbReference type="GO" id="GO:0003924">
    <property type="term" value="F:GTPase activity"/>
    <property type="evidence" value="ECO:0007669"/>
    <property type="project" value="UniProtKB-UniRule"/>
</dbReference>
<keyword evidence="9 10" id="KW-0342">GTP-binding</keyword>
<keyword evidence="7 10" id="KW-0862">Zinc</keyword>
<evidence type="ECO:0000259" key="13">
    <source>
        <dbReference type="PROSITE" id="PS51721"/>
    </source>
</evidence>
<dbReference type="CDD" id="cd01854">
    <property type="entry name" value="YjeQ_EngC"/>
    <property type="match status" value="1"/>
</dbReference>
<evidence type="ECO:0000256" key="8">
    <source>
        <dbReference type="ARBA" id="ARBA00022884"/>
    </source>
</evidence>
<evidence type="ECO:0000256" key="1">
    <source>
        <dbReference type="ARBA" id="ARBA00022490"/>
    </source>
</evidence>
<keyword evidence="2 10" id="KW-0690">Ribosome biogenesis</keyword>
<feature type="binding site" evidence="10">
    <location>
        <position position="284"/>
    </location>
    <ligand>
        <name>Zn(2+)</name>
        <dbReference type="ChEBI" id="CHEBI:29105"/>
    </ligand>
</feature>
<dbReference type="InterPro" id="IPR030378">
    <property type="entry name" value="G_CP_dom"/>
</dbReference>
<evidence type="ECO:0000313" key="14">
    <source>
        <dbReference type="EMBL" id="QDG51091.1"/>
    </source>
</evidence>
<dbReference type="Gene3D" id="3.40.50.300">
    <property type="entry name" value="P-loop containing nucleotide triphosphate hydrolases"/>
    <property type="match status" value="1"/>
</dbReference>
<feature type="binding site" evidence="10">
    <location>
        <begin position="151"/>
        <end position="154"/>
    </location>
    <ligand>
        <name>GTP</name>
        <dbReference type="ChEBI" id="CHEBI:37565"/>
    </ligand>
</feature>
<dbReference type="GO" id="GO:0005737">
    <property type="term" value="C:cytoplasm"/>
    <property type="evidence" value="ECO:0007669"/>
    <property type="project" value="UniProtKB-SubCell"/>
</dbReference>